<evidence type="ECO:0000256" key="1">
    <source>
        <dbReference type="ARBA" id="ARBA00022723"/>
    </source>
</evidence>
<dbReference type="Proteomes" id="UP000030751">
    <property type="component" value="Unassembled WGS sequence"/>
</dbReference>
<evidence type="ECO:0000259" key="8">
    <source>
        <dbReference type="PROSITE" id="PS50048"/>
    </source>
</evidence>
<keyword evidence="3" id="KW-0805">Transcription regulation</keyword>
<organism evidence="9">
    <name type="scientific">Fusarium oxysporum f. sp. pisi HDV247</name>
    <dbReference type="NCBI Taxonomy" id="1080344"/>
    <lineage>
        <taxon>Eukaryota</taxon>
        <taxon>Fungi</taxon>
        <taxon>Dikarya</taxon>
        <taxon>Ascomycota</taxon>
        <taxon>Pezizomycotina</taxon>
        <taxon>Sordariomycetes</taxon>
        <taxon>Hypocreomycetidae</taxon>
        <taxon>Hypocreales</taxon>
        <taxon>Nectriaceae</taxon>
        <taxon>Fusarium</taxon>
        <taxon>Fusarium oxysporum species complex</taxon>
    </lineage>
</organism>
<dbReference type="CDD" id="cd00067">
    <property type="entry name" value="GAL4"/>
    <property type="match status" value="1"/>
</dbReference>
<feature type="compositionally biased region" description="Polar residues" evidence="6">
    <location>
        <begin position="95"/>
        <end position="107"/>
    </location>
</feature>
<dbReference type="PANTHER" id="PTHR47660:SF2">
    <property type="entry name" value="TRANSCRIPTION FACTOR WITH C2H2 AND ZN(2)-CYS(6) DNA BINDING DOMAIN (EUROFUNG)"/>
    <property type="match status" value="1"/>
</dbReference>
<dbReference type="InterPro" id="IPR036864">
    <property type="entry name" value="Zn2-C6_fun-type_DNA-bd_sf"/>
</dbReference>
<dbReference type="Gene3D" id="4.10.240.10">
    <property type="entry name" value="Zn(2)-C6 fungal-type DNA-binding domain"/>
    <property type="match status" value="1"/>
</dbReference>
<keyword evidence="4" id="KW-0804">Transcription</keyword>
<evidence type="ECO:0000313" key="9">
    <source>
        <dbReference type="EMBL" id="EXA34311.1"/>
    </source>
</evidence>
<dbReference type="PROSITE" id="PS50048">
    <property type="entry name" value="ZN2_CY6_FUNGAL_2"/>
    <property type="match status" value="1"/>
</dbReference>
<gene>
    <name evidence="9" type="ORF">FOVG_14741</name>
</gene>
<keyword evidence="2" id="KW-0862">Zinc</keyword>
<dbReference type="GO" id="GO:0008270">
    <property type="term" value="F:zinc ion binding"/>
    <property type="evidence" value="ECO:0007669"/>
    <property type="project" value="InterPro"/>
</dbReference>
<accession>W9NUA8</accession>
<evidence type="ECO:0000256" key="5">
    <source>
        <dbReference type="ARBA" id="ARBA00023242"/>
    </source>
</evidence>
<dbReference type="InterPro" id="IPR007219">
    <property type="entry name" value="XnlR_reg_dom"/>
</dbReference>
<dbReference type="Pfam" id="PF04082">
    <property type="entry name" value="Fungal_trans"/>
    <property type="match status" value="1"/>
</dbReference>
<sequence>MPVQAAQCVLIAGNHFCPTIDLLSRHLATHDGSDKNGSKPRGAERALQACGNCIASKTKCSNQRPCQRCFSKGLICADNGPRRRGRGRSTRSPGYESSFQVEQNSSRDVSDSAAIDLDRPETDASNIGFERRPYDAPTNLPTLTGSPADDFTMSDVENLAGNAFVNLGQAEGANNPGHMADDNLMANFDFTNLQIPLDLFSILKDTEFEFDDTFQSLHSEPHMASASDDTSQARVMTGMHGETLGHSPRAQIESDSPHTRREGYEAFKRSPWLWTPANQDHAYAEGRELALDETQVLQSSTLPYTRQSSFRAPSITQVAARDEMLSMVLKFSTSNFKIRSFPSLSLLNSFMQAFFVRQNDSSDSWIHVGSFNPDAGKSEHLAGIVAAGSALFAVPNVWKMGLALQEIVKLSVCNAVDSDNRLIRNLQTNQTFLLWIELGLWSGFRRKMEIGEGFAHTLPTMLRRAGAFRQMFYSPTVIPTSNDDADTLREKWMKWVEQESFKRLVLRLLVNEMRSSIAFIRAPVLSSHEITFQLPAARDLWDSRDPDEWRARYLSKKKQSVSLTFLDAVHDASKLKEEKDIIDMSFTPMAILYALWARVWSFLDSRAFAATGTSTTSAGSGSLWAEAHRQELLKHIQTTVVKLKWLQALAPEGRLISELLMLSLHSFTDDIQRFAGRYGDDEVAQALPRLRHWMSSEDKNFALWHAGQVIKAARAFPPTQLGGFHAIAVYHACLCLWVFVIFNRNLSILSRQVSDSQSQMRGLTQTEDPSMGMHANNSLSAIRGTPSHPIEGADRHADNMPKVYLDGEDGDDVQLFLRTGYGRPFVHVDGQAEELCNPAMISSLLSNVFRSNFPSQSHPLPPLLEQLSGLVRDLGNLVYV</sequence>
<feature type="domain" description="Zn(2)-C6 fungal-type" evidence="8">
    <location>
        <begin position="49"/>
        <end position="76"/>
    </location>
</feature>
<keyword evidence="7" id="KW-0472">Membrane</keyword>
<keyword evidence="1" id="KW-0479">Metal-binding</keyword>
<feature type="transmembrane region" description="Helical" evidence="7">
    <location>
        <begin position="721"/>
        <end position="742"/>
    </location>
</feature>
<dbReference type="GO" id="GO:0003677">
    <property type="term" value="F:DNA binding"/>
    <property type="evidence" value="ECO:0007669"/>
    <property type="project" value="InterPro"/>
</dbReference>
<dbReference type="GO" id="GO:0000981">
    <property type="term" value="F:DNA-binding transcription factor activity, RNA polymerase II-specific"/>
    <property type="evidence" value="ECO:0007669"/>
    <property type="project" value="InterPro"/>
</dbReference>
<dbReference type="InterPro" id="IPR001138">
    <property type="entry name" value="Zn2Cys6_DnaBD"/>
</dbReference>
<dbReference type="EMBL" id="JH650982">
    <property type="protein sequence ID" value="EXA34311.1"/>
    <property type="molecule type" value="Genomic_DNA"/>
</dbReference>
<dbReference type="PANTHER" id="PTHR47660">
    <property type="entry name" value="TRANSCRIPTION FACTOR WITH C2H2 AND ZN(2)-CYS(6) DNA BINDING DOMAIN (EUROFUNG)-RELATED-RELATED"/>
    <property type="match status" value="1"/>
</dbReference>
<reference evidence="9" key="2">
    <citation type="submission" date="2012-05" db="EMBL/GenBank/DDBJ databases">
        <title>Annotation of the Genome Sequence of Fusarium oxysporum HDV247.</title>
        <authorList>
            <consortium name="The Broad Institute Genomics Platform"/>
            <person name="Ma L.-J."/>
            <person name="Corby-Kistler H."/>
            <person name="Broz K."/>
            <person name="Gale L.R."/>
            <person name="Jonkers W."/>
            <person name="O'Donnell K."/>
            <person name="Ploetz R."/>
            <person name="Steinberg C."/>
            <person name="Schwartz D.C."/>
            <person name="VanEtten H."/>
            <person name="Zhou S."/>
            <person name="Young S.K."/>
            <person name="Zeng Q."/>
            <person name="Gargeya S."/>
            <person name="Fitzgerald M."/>
            <person name="Abouelleil A."/>
            <person name="Alvarado L."/>
            <person name="Chapman S.B."/>
            <person name="Gainer-Dewar J."/>
            <person name="Goldberg J."/>
            <person name="Griggs A."/>
            <person name="Gujja S."/>
            <person name="Hansen M."/>
            <person name="Howarth C."/>
            <person name="Imamovic A."/>
            <person name="Ireland A."/>
            <person name="Larimer J."/>
            <person name="McCowan C."/>
            <person name="Murphy C."/>
            <person name="Pearson M."/>
            <person name="Poon T.W."/>
            <person name="Priest M."/>
            <person name="Roberts A."/>
            <person name="Saif S."/>
            <person name="Shea T."/>
            <person name="Sykes S."/>
            <person name="Wortman J."/>
            <person name="Nusbaum C."/>
            <person name="Birren B."/>
        </authorList>
    </citation>
    <scope>NUCLEOTIDE SEQUENCE</scope>
    <source>
        <strain evidence="9">HDV247</strain>
    </source>
</reference>
<keyword evidence="7" id="KW-1133">Transmembrane helix</keyword>
<evidence type="ECO:0000256" key="3">
    <source>
        <dbReference type="ARBA" id="ARBA00023015"/>
    </source>
</evidence>
<evidence type="ECO:0000256" key="7">
    <source>
        <dbReference type="SAM" id="Phobius"/>
    </source>
</evidence>
<reference evidence="9" key="1">
    <citation type="submission" date="2011-10" db="EMBL/GenBank/DDBJ databases">
        <title>The Genome Sequence of Fusarium oxysporum HDV247.</title>
        <authorList>
            <consortium name="The Broad Institute Genome Sequencing Platform"/>
            <person name="Ma L.-J."/>
            <person name="Gale L.R."/>
            <person name="Schwartz D.C."/>
            <person name="Zhou S."/>
            <person name="Corby-Kistler H."/>
            <person name="Young S.K."/>
            <person name="Zeng Q."/>
            <person name="Gargeya S."/>
            <person name="Fitzgerald M."/>
            <person name="Haas B."/>
            <person name="Abouelleil A."/>
            <person name="Alvarado L."/>
            <person name="Arachchi H.M."/>
            <person name="Berlin A."/>
            <person name="Brown A."/>
            <person name="Chapman S.B."/>
            <person name="Chen Z."/>
            <person name="Dunbar C."/>
            <person name="Freedman E."/>
            <person name="Gearin G."/>
            <person name="Goldberg J."/>
            <person name="Griggs A."/>
            <person name="Gujja S."/>
            <person name="Heiman D."/>
            <person name="Howarth C."/>
            <person name="Larson L."/>
            <person name="Lui A."/>
            <person name="MacDonald P.J.P."/>
            <person name="Montmayeur A."/>
            <person name="Murphy C."/>
            <person name="Neiman D."/>
            <person name="Pearson M."/>
            <person name="Priest M."/>
            <person name="Roberts A."/>
            <person name="Saif S."/>
            <person name="Shea T."/>
            <person name="Shenoy N."/>
            <person name="Sisk P."/>
            <person name="Stolte C."/>
            <person name="Sykes S."/>
            <person name="Wortman J."/>
            <person name="Nusbaum C."/>
            <person name="Birren B."/>
        </authorList>
    </citation>
    <scope>NUCLEOTIDE SEQUENCE [LARGE SCALE GENOMIC DNA]</scope>
    <source>
        <strain evidence="9">HDV247</strain>
    </source>
</reference>
<evidence type="ECO:0000256" key="6">
    <source>
        <dbReference type="SAM" id="MobiDB-lite"/>
    </source>
</evidence>
<dbReference type="Pfam" id="PF00172">
    <property type="entry name" value="Zn_clus"/>
    <property type="match status" value="1"/>
</dbReference>
<keyword evidence="7" id="KW-0812">Transmembrane</keyword>
<dbReference type="SUPFAM" id="SSF57701">
    <property type="entry name" value="Zn2/Cys6 DNA-binding domain"/>
    <property type="match status" value="1"/>
</dbReference>
<dbReference type="AlphaFoldDB" id="W9NUA8"/>
<evidence type="ECO:0000256" key="2">
    <source>
        <dbReference type="ARBA" id="ARBA00022833"/>
    </source>
</evidence>
<keyword evidence="5" id="KW-0539">Nucleus</keyword>
<name>W9NUA8_FUSOX</name>
<proteinExistence type="predicted"/>
<protein>
    <recommendedName>
        <fullName evidence="8">Zn(2)-C6 fungal-type domain-containing protein</fullName>
    </recommendedName>
</protein>
<dbReference type="HOGENOM" id="CLU_003487_2_1_1"/>
<dbReference type="GO" id="GO:0006351">
    <property type="term" value="P:DNA-templated transcription"/>
    <property type="evidence" value="ECO:0007669"/>
    <property type="project" value="InterPro"/>
</dbReference>
<feature type="region of interest" description="Disordered" evidence="6">
    <location>
        <begin position="80"/>
        <end position="113"/>
    </location>
</feature>
<feature type="region of interest" description="Disordered" evidence="6">
    <location>
        <begin position="241"/>
        <end position="260"/>
    </location>
</feature>
<evidence type="ECO:0000256" key="4">
    <source>
        <dbReference type="ARBA" id="ARBA00023163"/>
    </source>
</evidence>